<protein>
    <submittedName>
        <fullName evidence="2">Uncharacterized protein</fullName>
    </submittedName>
</protein>
<reference evidence="3" key="1">
    <citation type="journal article" date="2015" name="Genome Announc.">
        <title>Genome sequence of the AIDS-associated pathogen Penicillium marneffei (ATCC18224) and its near taxonomic relative Talaromyces stipitatus (ATCC10500).</title>
        <authorList>
            <person name="Nierman W.C."/>
            <person name="Fedorova-Abrams N.D."/>
            <person name="Andrianopoulos A."/>
        </authorList>
    </citation>
    <scope>NUCLEOTIDE SEQUENCE [LARGE SCALE GENOMIC DNA]</scope>
    <source>
        <strain evidence="3">ATCC 18224 / CBS 334.59 / QM 7333</strain>
    </source>
</reference>
<dbReference type="AlphaFoldDB" id="B6QL12"/>
<organism evidence="2 3">
    <name type="scientific">Talaromyces marneffei (strain ATCC 18224 / CBS 334.59 / QM 7333)</name>
    <name type="common">Penicillium marneffei</name>
    <dbReference type="NCBI Taxonomy" id="441960"/>
    <lineage>
        <taxon>Eukaryota</taxon>
        <taxon>Fungi</taxon>
        <taxon>Dikarya</taxon>
        <taxon>Ascomycota</taxon>
        <taxon>Pezizomycotina</taxon>
        <taxon>Eurotiomycetes</taxon>
        <taxon>Eurotiomycetidae</taxon>
        <taxon>Eurotiales</taxon>
        <taxon>Trichocomaceae</taxon>
        <taxon>Talaromyces</taxon>
        <taxon>Talaromyces sect. Talaromyces</taxon>
    </lineage>
</organism>
<evidence type="ECO:0000256" key="1">
    <source>
        <dbReference type="SAM" id="Phobius"/>
    </source>
</evidence>
<dbReference type="PhylomeDB" id="B6QL12"/>
<accession>B6QL12</accession>
<sequence length="556" mass="62815">MHRYNVYYFGVGVLAMPRAEFWFGLLVLILFLIVLKGFVDLVYDLFEHRFEPFLIEVRRKRGKMCQFIAYYHCACQHTDIQPVQMCPTLKIELARINESQAKSAASTIPFSPGLSCMPTFPAPGPGVQSNIAQYYVVRPDQVSPVVAAKRMRVEVLKQRAQNALYGQIGSQGRAVPYEQAYYQTAAWVAAQQQQTKLQYQTPSHNQSITIPRPPSPPIAGLCLHCTEAVGSVKAIQQAQPYYGLTEEEVMGAGTWRFVVESYRTAYELVNNWVECISAINPLAGRYASLDYPGFPFHLALPPYTPSPYSEMESMVEELNKEIMMRKMHTMIVENHEEVRAIKKRYAEEGSAYYENNPYRFVSHAAAEDPFTDDVELGDVPEIVHPLLHNQPQKGSFTAPKQRVSREVRDNVCVRENSNKSPTPAPRYLHGVSLLDVNLATSMDIDEGTDTDWFAFTDRNTDTDTDMTTDIDDDDGDTVVCPGSITDCSPMVMSGIPALTFDNTPSRTTITSISTPSTAPRPRKRIRIQESLPERWRSALRPRQHLRDDSMNGLYLD</sequence>
<evidence type="ECO:0000313" key="2">
    <source>
        <dbReference type="EMBL" id="EEA21789.1"/>
    </source>
</evidence>
<keyword evidence="3" id="KW-1185">Reference proteome</keyword>
<keyword evidence="1" id="KW-0812">Transmembrane</keyword>
<feature type="transmembrane region" description="Helical" evidence="1">
    <location>
        <begin position="21"/>
        <end position="39"/>
    </location>
</feature>
<keyword evidence="1" id="KW-1133">Transmembrane helix</keyword>
<gene>
    <name evidence="2" type="ORF">PMAA_055830</name>
</gene>
<dbReference type="OrthoDB" id="4227029at2759"/>
<keyword evidence="1" id="KW-0472">Membrane</keyword>
<proteinExistence type="predicted"/>
<dbReference type="EMBL" id="DS995903">
    <property type="protein sequence ID" value="EEA21789.1"/>
    <property type="molecule type" value="Genomic_DNA"/>
</dbReference>
<dbReference type="VEuPathDB" id="FungiDB:PMAA_055830"/>
<evidence type="ECO:0000313" key="3">
    <source>
        <dbReference type="Proteomes" id="UP000001294"/>
    </source>
</evidence>
<name>B6QL12_TALMQ</name>
<dbReference type="Proteomes" id="UP000001294">
    <property type="component" value="Unassembled WGS sequence"/>
</dbReference>
<dbReference type="HOGENOM" id="CLU_490098_0_0_1"/>